<gene>
    <name evidence="8" type="primary">cmk</name>
    <name evidence="10" type="ORF">H8699_06085</name>
</gene>
<dbReference type="InterPro" id="IPR011994">
    <property type="entry name" value="Cytidylate_kinase_dom"/>
</dbReference>
<comment type="subcellular location">
    <subcellularLocation>
        <location evidence="8">Cytoplasm</location>
    </subcellularLocation>
</comment>
<dbReference type="SUPFAM" id="SSF52540">
    <property type="entry name" value="P-loop containing nucleoside triphosphate hydrolases"/>
    <property type="match status" value="1"/>
</dbReference>
<keyword evidence="11" id="KW-1185">Reference proteome</keyword>
<evidence type="ECO:0000256" key="7">
    <source>
        <dbReference type="ARBA" id="ARBA00048478"/>
    </source>
</evidence>
<evidence type="ECO:0000256" key="2">
    <source>
        <dbReference type="ARBA" id="ARBA00022679"/>
    </source>
</evidence>
<evidence type="ECO:0000313" key="11">
    <source>
        <dbReference type="Proteomes" id="UP000654279"/>
    </source>
</evidence>
<organism evidence="10 11">
    <name type="scientific">Luoshenia tenuis</name>
    <dbReference type="NCBI Taxonomy" id="2763654"/>
    <lineage>
        <taxon>Bacteria</taxon>
        <taxon>Bacillati</taxon>
        <taxon>Bacillota</taxon>
        <taxon>Clostridia</taxon>
        <taxon>Christensenellales</taxon>
        <taxon>Christensenellaceae</taxon>
        <taxon>Luoshenia</taxon>
    </lineage>
</organism>
<keyword evidence="2 8" id="KW-0808">Transferase</keyword>
<dbReference type="CDD" id="cd02019">
    <property type="entry name" value="NK"/>
    <property type="match status" value="1"/>
</dbReference>
<evidence type="ECO:0000256" key="4">
    <source>
        <dbReference type="ARBA" id="ARBA00022777"/>
    </source>
</evidence>
<dbReference type="Gene3D" id="3.40.50.300">
    <property type="entry name" value="P-loop containing nucleotide triphosphate hydrolases"/>
    <property type="match status" value="1"/>
</dbReference>
<dbReference type="Proteomes" id="UP000654279">
    <property type="component" value="Unassembled WGS sequence"/>
</dbReference>
<comment type="catalytic activity">
    <reaction evidence="6 8">
        <text>dCMP + ATP = dCDP + ADP</text>
        <dbReference type="Rhea" id="RHEA:25094"/>
        <dbReference type="ChEBI" id="CHEBI:30616"/>
        <dbReference type="ChEBI" id="CHEBI:57566"/>
        <dbReference type="ChEBI" id="CHEBI:58593"/>
        <dbReference type="ChEBI" id="CHEBI:456216"/>
        <dbReference type="EC" id="2.7.4.25"/>
    </reaction>
</comment>
<accession>A0A926D284</accession>
<dbReference type="GO" id="GO:0036431">
    <property type="term" value="F:dCMP kinase activity"/>
    <property type="evidence" value="ECO:0007669"/>
    <property type="project" value="InterPro"/>
</dbReference>
<comment type="caution">
    <text evidence="10">The sequence shown here is derived from an EMBL/GenBank/DDBJ whole genome shotgun (WGS) entry which is preliminary data.</text>
</comment>
<evidence type="ECO:0000256" key="8">
    <source>
        <dbReference type="HAMAP-Rule" id="MF_00238"/>
    </source>
</evidence>
<evidence type="ECO:0000256" key="5">
    <source>
        <dbReference type="ARBA" id="ARBA00022840"/>
    </source>
</evidence>
<evidence type="ECO:0000259" key="9">
    <source>
        <dbReference type="Pfam" id="PF02224"/>
    </source>
</evidence>
<name>A0A926D284_9FIRM</name>
<keyword evidence="3 8" id="KW-0547">Nucleotide-binding</keyword>
<dbReference type="InterPro" id="IPR003136">
    <property type="entry name" value="Cytidylate_kin"/>
</dbReference>
<evidence type="ECO:0000256" key="3">
    <source>
        <dbReference type="ARBA" id="ARBA00022741"/>
    </source>
</evidence>
<dbReference type="GO" id="GO:0005524">
    <property type="term" value="F:ATP binding"/>
    <property type="evidence" value="ECO:0007669"/>
    <property type="project" value="UniProtKB-UniRule"/>
</dbReference>
<protein>
    <recommendedName>
        <fullName evidence="8">Cytidylate kinase</fullName>
        <shortName evidence="8">CK</shortName>
        <ecNumber evidence="8">2.7.4.25</ecNumber>
    </recommendedName>
    <alternativeName>
        <fullName evidence="8">Cytidine monophosphate kinase</fullName>
        <shortName evidence="8">CMP kinase</shortName>
    </alternativeName>
</protein>
<feature type="domain" description="Cytidylate kinase" evidence="9">
    <location>
        <begin position="8"/>
        <end position="222"/>
    </location>
</feature>
<comment type="similarity">
    <text evidence="1 8">Belongs to the cytidylate kinase family. Type 1 subfamily.</text>
</comment>
<dbReference type="InterPro" id="IPR027417">
    <property type="entry name" value="P-loop_NTPase"/>
</dbReference>
<dbReference type="CDD" id="cd02020">
    <property type="entry name" value="CMPK"/>
    <property type="match status" value="1"/>
</dbReference>
<dbReference type="NCBIfam" id="TIGR00017">
    <property type="entry name" value="cmk"/>
    <property type="match status" value="1"/>
</dbReference>
<dbReference type="GO" id="GO:0005737">
    <property type="term" value="C:cytoplasm"/>
    <property type="evidence" value="ECO:0007669"/>
    <property type="project" value="UniProtKB-SubCell"/>
</dbReference>
<dbReference type="HAMAP" id="MF_00238">
    <property type="entry name" value="Cytidyl_kinase_type1"/>
    <property type="match status" value="1"/>
</dbReference>
<dbReference type="GO" id="GO:0006220">
    <property type="term" value="P:pyrimidine nucleotide metabolic process"/>
    <property type="evidence" value="ECO:0007669"/>
    <property type="project" value="UniProtKB-UniRule"/>
</dbReference>
<reference evidence="10" key="1">
    <citation type="submission" date="2020-08" db="EMBL/GenBank/DDBJ databases">
        <title>Genome public.</title>
        <authorList>
            <person name="Liu C."/>
            <person name="Sun Q."/>
        </authorList>
    </citation>
    <scope>NUCLEOTIDE SEQUENCE</scope>
    <source>
        <strain evidence="10">NSJ-44</strain>
    </source>
</reference>
<keyword evidence="5 8" id="KW-0067">ATP-binding</keyword>
<comment type="catalytic activity">
    <reaction evidence="7 8">
        <text>CMP + ATP = CDP + ADP</text>
        <dbReference type="Rhea" id="RHEA:11600"/>
        <dbReference type="ChEBI" id="CHEBI:30616"/>
        <dbReference type="ChEBI" id="CHEBI:58069"/>
        <dbReference type="ChEBI" id="CHEBI:60377"/>
        <dbReference type="ChEBI" id="CHEBI:456216"/>
        <dbReference type="EC" id="2.7.4.25"/>
    </reaction>
</comment>
<evidence type="ECO:0000256" key="1">
    <source>
        <dbReference type="ARBA" id="ARBA00009427"/>
    </source>
</evidence>
<proteinExistence type="inferred from homology"/>
<dbReference type="EC" id="2.7.4.25" evidence="8"/>
<sequence>MEQQKINIALDGPAGAGKSTIAKQLAQKLDILYLDTGAMYRALGLKAKKCGVDPKDRAKVEALLPDTRVDVIYQNGQMRVELDGENVEPAIRTQEMGMYASAVAAHPGVREYLVELQRKIALENDLVLDGRDIGTCVLPDTRYKFFITASLEERARRRFAELVQKGEKSESFEAVKAAMAQRDKADAEREFSPLSCADDAEVVDTTEMDIDEVVDFLIEAIDTRRHQA</sequence>
<dbReference type="Pfam" id="PF02224">
    <property type="entry name" value="Cytidylate_kin"/>
    <property type="match status" value="1"/>
</dbReference>
<feature type="binding site" evidence="8">
    <location>
        <begin position="12"/>
        <end position="20"/>
    </location>
    <ligand>
        <name>ATP</name>
        <dbReference type="ChEBI" id="CHEBI:30616"/>
    </ligand>
</feature>
<dbReference type="RefSeq" id="WP_249284910.1">
    <property type="nucleotide sequence ID" value="NZ_JACRSO010000002.1"/>
</dbReference>
<keyword evidence="8" id="KW-0963">Cytoplasm</keyword>
<evidence type="ECO:0000313" key="10">
    <source>
        <dbReference type="EMBL" id="MBC8528990.1"/>
    </source>
</evidence>
<keyword evidence="4 8" id="KW-0418">Kinase</keyword>
<dbReference type="AlphaFoldDB" id="A0A926D284"/>
<dbReference type="EMBL" id="JACRSO010000002">
    <property type="protein sequence ID" value="MBC8528990.1"/>
    <property type="molecule type" value="Genomic_DNA"/>
</dbReference>
<evidence type="ECO:0000256" key="6">
    <source>
        <dbReference type="ARBA" id="ARBA00047615"/>
    </source>
</evidence>